<comment type="caution">
    <text evidence="3">The sequence shown here is derived from an EMBL/GenBank/DDBJ whole genome shotgun (WGS) entry which is preliminary data.</text>
</comment>
<sequence length="262" mass="29967">MGCGGVLIVLLIAVAGARALIHYELMWPLANWTDAQKHCRKTFFDLVSLDRAELVDDFLGSPFFKKGAENADSPSTWEAAWIGLSRRHGSQEWVWSDTGDKLSNKNLEIRIPDEDKANNLCVVVNKFGDFYAKDCAEPFPFFCYHHIWRNYLVLTNMTWSHALSYCRERNGDMSSLLMDNQLQVARQRIQAAGRGDLAWIALRYVRRYWLWMNGDALEFQAWAGGQRPQCPAVGHYCGAVSSTMGHWVNLDCEQKLPFFCKC</sequence>
<dbReference type="AlphaFoldDB" id="A0ABD1JFW0"/>
<dbReference type="PROSITE" id="PS50041">
    <property type="entry name" value="C_TYPE_LECTIN_2"/>
    <property type="match status" value="2"/>
</dbReference>
<dbReference type="InterPro" id="IPR016186">
    <property type="entry name" value="C-type_lectin-like/link_sf"/>
</dbReference>
<dbReference type="PANTHER" id="PTHR45784:SF8">
    <property type="entry name" value="C-TYPE MANNOSE RECEPTOR 2-RELATED"/>
    <property type="match status" value="1"/>
</dbReference>
<dbReference type="InterPro" id="IPR001304">
    <property type="entry name" value="C-type_lectin-like"/>
</dbReference>
<protein>
    <recommendedName>
        <fullName evidence="2">C-type lectin domain-containing protein</fullName>
    </recommendedName>
</protein>
<dbReference type="SMART" id="SM00034">
    <property type="entry name" value="CLECT"/>
    <property type="match status" value="2"/>
</dbReference>
<reference evidence="3 4" key="1">
    <citation type="submission" date="2024-09" db="EMBL/GenBank/DDBJ databases">
        <title>A chromosome-level genome assembly of Gray's grenadier anchovy, Coilia grayii.</title>
        <authorList>
            <person name="Fu Z."/>
        </authorList>
    </citation>
    <scope>NUCLEOTIDE SEQUENCE [LARGE SCALE GENOMIC DNA]</scope>
    <source>
        <strain evidence="3">G4</strain>
        <tissue evidence="3">Muscle</tissue>
    </source>
</reference>
<organism evidence="3 4">
    <name type="scientific">Coilia grayii</name>
    <name type="common">Gray's grenadier anchovy</name>
    <dbReference type="NCBI Taxonomy" id="363190"/>
    <lineage>
        <taxon>Eukaryota</taxon>
        <taxon>Metazoa</taxon>
        <taxon>Chordata</taxon>
        <taxon>Craniata</taxon>
        <taxon>Vertebrata</taxon>
        <taxon>Euteleostomi</taxon>
        <taxon>Actinopterygii</taxon>
        <taxon>Neopterygii</taxon>
        <taxon>Teleostei</taxon>
        <taxon>Clupei</taxon>
        <taxon>Clupeiformes</taxon>
        <taxon>Clupeoidei</taxon>
        <taxon>Engraulidae</taxon>
        <taxon>Coilinae</taxon>
        <taxon>Coilia</taxon>
    </lineage>
</organism>
<gene>
    <name evidence="3" type="ORF">ACEWY4_020481</name>
</gene>
<keyword evidence="1" id="KW-0732">Signal</keyword>
<dbReference type="InterPro" id="IPR016187">
    <property type="entry name" value="CTDL_fold"/>
</dbReference>
<dbReference type="PANTHER" id="PTHR45784">
    <property type="entry name" value="C-TYPE LECTIN DOMAIN FAMILY 20 MEMBER A-RELATED"/>
    <property type="match status" value="1"/>
</dbReference>
<dbReference type="EMBL" id="JBHFQA010000017">
    <property type="protein sequence ID" value="KAL2084963.1"/>
    <property type="molecule type" value="Genomic_DNA"/>
</dbReference>
<feature type="signal peptide" evidence="1">
    <location>
        <begin position="1"/>
        <end position="19"/>
    </location>
</feature>
<dbReference type="Pfam" id="PF00059">
    <property type="entry name" value="Lectin_C"/>
    <property type="match status" value="2"/>
</dbReference>
<evidence type="ECO:0000313" key="4">
    <source>
        <dbReference type="Proteomes" id="UP001591681"/>
    </source>
</evidence>
<dbReference type="SUPFAM" id="SSF56436">
    <property type="entry name" value="C-type lectin-like"/>
    <property type="match status" value="2"/>
</dbReference>
<feature type="chain" id="PRO_5044797796" description="C-type lectin domain-containing protein" evidence="1">
    <location>
        <begin position="20"/>
        <end position="262"/>
    </location>
</feature>
<name>A0ABD1JFW0_9TELE</name>
<keyword evidence="4" id="KW-1185">Reference proteome</keyword>
<evidence type="ECO:0000256" key="1">
    <source>
        <dbReference type="SAM" id="SignalP"/>
    </source>
</evidence>
<evidence type="ECO:0000313" key="3">
    <source>
        <dbReference type="EMBL" id="KAL2084963.1"/>
    </source>
</evidence>
<feature type="domain" description="C-type lectin" evidence="2">
    <location>
        <begin position="139"/>
        <end position="261"/>
    </location>
</feature>
<proteinExistence type="predicted"/>
<dbReference type="Proteomes" id="UP001591681">
    <property type="component" value="Unassembled WGS sequence"/>
</dbReference>
<feature type="domain" description="C-type lectin" evidence="2">
    <location>
        <begin position="31"/>
        <end position="144"/>
    </location>
</feature>
<accession>A0ABD1JFW0</accession>
<dbReference type="Gene3D" id="3.10.100.10">
    <property type="entry name" value="Mannose-Binding Protein A, subunit A"/>
    <property type="match status" value="2"/>
</dbReference>
<evidence type="ECO:0000259" key="2">
    <source>
        <dbReference type="PROSITE" id="PS50041"/>
    </source>
</evidence>